<sequence length="80" mass="9530">MLQQFRVFKFKQAFSENSLVPQEWGETCFPPVFSLVPKNRVENPNFLSRLNRGRLKALLWTCIYAYQKEDEFTLVCCKLH</sequence>
<proteinExistence type="predicted"/>
<dbReference type="AlphaFoldDB" id="Q5NE00"/>
<geneLocation type="plasmid" evidence="1">
    <name>pORA1</name>
</geneLocation>
<name>Q5NE00_9CREN</name>
<evidence type="ECO:0000313" key="1">
    <source>
        <dbReference type="EMBL" id="CAH89327.1"/>
    </source>
</evidence>
<keyword evidence="1" id="KW-0614">Plasmid</keyword>
<reference evidence="1" key="1">
    <citation type="journal article" date="2005" name="Archaea">
        <title>Novel RepA-MCM proteins encoded in plasmids pTAU4, pORA1 and pTIK4 from Sulfolobus neozealandicus.</title>
        <authorList>
            <person name="Greve B."/>
            <person name="Jensen S."/>
            <person name="Phan H."/>
            <person name="Brugger K."/>
            <person name="Zillig W."/>
            <person name="She Q."/>
            <person name="Garrett R."/>
        </authorList>
    </citation>
    <scope>NUCLEOTIDE SEQUENCE [LARGE SCALE GENOMIC DNA]</scope>
    <source>
        <plasmid evidence="1">pORA1</plasmid>
    </source>
</reference>
<dbReference type="EMBL" id="AJ862826">
    <property type="protein sequence ID" value="CAH89327.1"/>
    <property type="molecule type" value="Genomic_DNA"/>
</dbReference>
<protein>
    <submittedName>
        <fullName evidence="1">Uncharacterized protein</fullName>
    </submittedName>
</protein>
<organism evidence="1">
    <name type="scientific">Sulfolobus neozealandicus</name>
    <dbReference type="NCBI Taxonomy" id="299422"/>
    <lineage>
        <taxon>Archaea</taxon>
        <taxon>Thermoproteota</taxon>
        <taxon>Thermoprotei</taxon>
        <taxon>Sulfolobales</taxon>
        <taxon>Sulfolobaceae</taxon>
        <taxon>Sulfolobus</taxon>
    </lineage>
</organism>
<accession>Q5NE00</accession>